<dbReference type="SUPFAM" id="SSF58104">
    <property type="entry name" value="Methyl-accepting chemotaxis protein (MCP) signaling domain"/>
    <property type="match status" value="2"/>
</dbReference>
<dbReference type="PROSITE" id="PS50885">
    <property type="entry name" value="HAMP"/>
    <property type="match status" value="1"/>
</dbReference>
<dbReference type="PANTHER" id="PTHR32089:SF112">
    <property type="entry name" value="LYSOZYME-LIKE PROTEIN-RELATED"/>
    <property type="match status" value="1"/>
</dbReference>
<reference evidence="10 11" key="1">
    <citation type="submission" date="2024-09" db="EMBL/GenBank/DDBJ databases">
        <authorList>
            <person name="Sun Q."/>
            <person name="Mori K."/>
        </authorList>
    </citation>
    <scope>NUCLEOTIDE SEQUENCE [LARGE SCALE GENOMIC DNA]</scope>
    <source>
        <strain evidence="10 11">NCAIM B.02529</strain>
    </source>
</reference>
<keyword evidence="7" id="KW-0812">Transmembrane</keyword>
<dbReference type="InterPro" id="IPR003660">
    <property type="entry name" value="HAMP_dom"/>
</dbReference>
<keyword evidence="11" id="KW-1185">Reference proteome</keyword>
<dbReference type="SMART" id="SM00283">
    <property type="entry name" value="MA"/>
    <property type="match status" value="1"/>
</dbReference>
<evidence type="ECO:0000256" key="3">
    <source>
        <dbReference type="ARBA" id="ARBA00023136"/>
    </source>
</evidence>
<evidence type="ECO:0000313" key="11">
    <source>
        <dbReference type="Proteomes" id="UP001589836"/>
    </source>
</evidence>
<proteinExistence type="inferred from homology"/>
<evidence type="ECO:0000256" key="6">
    <source>
        <dbReference type="PROSITE-ProRule" id="PRU00284"/>
    </source>
</evidence>
<comment type="similarity">
    <text evidence="5">Belongs to the methyl-accepting chemotaxis (MCP) protein family.</text>
</comment>
<name>A0ABV6LJL7_9BACI</name>
<dbReference type="Gene3D" id="1.10.287.950">
    <property type="entry name" value="Methyl-accepting chemotaxis protein"/>
    <property type="match status" value="1"/>
</dbReference>
<evidence type="ECO:0000256" key="5">
    <source>
        <dbReference type="ARBA" id="ARBA00029447"/>
    </source>
</evidence>
<comment type="caution">
    <text evidence="10">The sequence shown here is derived from an EMBL/GenBank/DDBJ whole genome shotgun (WGS) entry which is preliminary data.</text>
</comment>
<dbReference type="Pfam" id="PF00015">
    <property type="entry name" value="MCPsignal"/>
    <property type="match status" value="1"/>
</dbReference>
<evidence type="ECO:0000313" key="10">
    <source>
        <dbReference type="EMBL" id="MFC0522593.1"/>
    </source>
</evidence>
<dbReference type="EMBL" id="JBHLTP010000003">
    <property type="protein sequence ID" value="MFC0522593.1"/>
    <property type="molecule type" value="Genomic_DNA"/>
</dbReference>
<sequence length="584" mass="66650">MNWRKTSVRAMDVERDIKRTKDKPYERNGIFPLSFQARLSIVVGILVLASISTVGWLSYSKAKESQMDLVQNRLEREIFVMKDMAERLMFAFVGDQDSFNNQIQEVVTSQKVEMNYDGFSANVFLIQDDSVQSLPKRQKNEDVFNKQLMDTIISQEDGSTVAEWKGEEYLFSYGAIQELKGIYVISVPAEEFMSSANQLAKYSLTVGIISFALIIIIVFIFIRRMVKPLRRLQTIMKNAREGNFEDTSSINTTIPEMRSLSNSYQDLMDQIVHMLSNIQTAANQLTSTSDELAVSSDKLDHSQDDMKRELQEVISGTEETEGTFQDQRKVFEELKYFLYTLTNSFTEMYNNQDAMNDSIEEGNTSVSSIMHSLEAYHDAFRQMTSKIEEFEKHTVNIDQAGKMIQDIAERTKLLALNATIEAARAGENGKGFAVVAGEVRTLAENSREAALDIDEKMKQTLQISQYLGEEFHHMYNQLTSHLHDAQSSKESFANLSNNIYQMNEHLAQSKDEVAKAGEMVPKMEEAFSEFHEVTQKTLTSAQQLFATAEMQKQQMEETDKARHQLMALSQELTTLTVDHQTLKH</sequence>
<evidence type="ECO:0000259" key="8">
    <source>
        <dbReference type="PROSITE" id="PS50111"/>
    </source>
</evidence>
<dbReference type="SMART" id="SM00304">
    <property type="entry name" value="HAMP"/>
    <property type="match status" value="1"/>
</dbReference>
<evidence type="ECO:0000256" key="7">
    <source>
        <dbReference type="SAM" id="Phobius"/>
    </source>
</evidence>
<dbReference type="Proteomes" id="UP001589836">
    <property type="component" value="Unassembled WGS sequence"/>
</dbReference>
<comment type="subcellular location">
    <subcellularLocation>
        <location evidence="1">Cell membrane</location>
    </subcellularLocation>
</comment>
<protein>
    <submittedName>
        <fullName evidence="10">Methyl-accepting chemotaxis protein</fullName>
    </submittedName>
</protein>
<keyword evidence="7" id="KW-1133">Transmembrane helix</keyword>
<accession>A0ABV6LJL7</accession>
<evidence type="ECO:0000256" key="4">
    <source>
        <dbReference type="ARBA" id="ARBA00023224"/>
    </source>
</evidence>
<dbReference type="InterPro" id="IPR004089">
    <property type="entry name" value="MCPsignal_dom"/>
</dbReference>
<gene>
    <name evidence="10" type="ORF">ACFFGV_03170</name>
</gene>
<evidence type="ECO:0000256" key="1">
    <source>
        <dbReference type="ARBA" id="ARBA00004236"/>
    </source>
</evidence>
<keyword evidence="2" id="KW-1003">Cell membrane</keyword>
<dbReference type="Gene3D" id="6.10.340.10">
    <property type="match status" value="1"/>
</dbReference>
<keyword evidence="3 7" id="KW-0472">Membrane</keyword>
<keyword evidence="4 6" id="KW-0807">Transducer</keyword>
<feature type="transmembrane region" description="Helical" evidence="7">
    <location>
        <begin position="202"/>
        <end position="222"/>
    </location>
</feature>
<dbReference type="PANTHER" id="PTHR32089">
    <property type="entry name" value="METHYL-ACCEPTING CHEMOTAXIS PROTEIN MCPB"/>
    <property type="match status" value="1"/>
</dbReference>
<evidence type="ECO:0000259" key="9">
    <source>
        <dbReference type="PROSITE" id="PS50885"/>
    </source>
</evidence>
<evidence type="ECO:0000256" key="2">
    <source>
        <dbReference type="ARBA" id="ARBA00022475"/>
    </source>
</evidence>
<feature type="transmembrane region" description="Helical" evidence="7">
    <location>
        <begin position="39"/>
        <end position="59"/>
    </location>
</feature>
<feature type="domain" description="HAMP" evidence="9">
    <location>
        <begin position="223"/>
        <end position="276"/>
    </location>
</feature>
<dbReference type="PROSITE" id="PS50111">
    <property type="entry name" value="CHEMOTAXIS_TRANSDUC_2"/>
    <property type="match status" value="1"/>
</dbReference>
<organism evidence="10 11">
    <name type="scientific">Pontibacillus salicampi</name>
    <dbReference type="NCBI Taxonomy" id="1449801"/>
    <lineage>
        <taxon>Bacteria</taxon>
        <taxon>Bacillati</taxon>
        <taxon>Bacillota</taxon>
        <taxon>Bacilli</taxon>
        <taxon>Bacillales</taxon>
        <taxon>Bacillaceae</taxon>
        <taxon>Pontibacillus</taxon>
    </lineage>
</organism>
<feature type="domain" description="Methyl-accepting transducer" evidence="8">
    <location>
        <begin position="302"/>
        <end position="545"/>
    </location>
</feature>